<keyword evidence="1" id="KW-0496">Mitochondrion</keyword>
<keyword evidence="1" id="KW-0472">Membrane</keyword>
<evidence type="ECO:0000313" key="3">
    <source>
        <dbReference type="Ensembl" id="ENSOKIP00005035770.1"/>
    </source>
</evidence>
<comment type="function">
    <text evidence="1">Mitochondrial intermembrane chaperone that participates in the import and insertion of some multi-pass transmembrane proteins into the mitochondrial inner membrane. Also required for the transfer of beta-barrel precursors from the TOM complex to the sorting and assembly machinery (SAM complex) of the outer membrane. Acts as a chaperone-like protein that protects the hydrophobic precursors from aggregation and guide them through the mitochondrial intermembrane space.</text>
</comment>
<keyword evidence="1" id="KW-0811">Translocation</keyword>
<dbReference type="Proteomes" id="UP000694557">
    <property type="component" value="Unassembled WGS sequence"/>
</dbReference>
<dbReference type="InterPro" id="IPR035427">
    <property type="entry name" value="Tim10-like_dom_sf"/>
</dbReference>
<keyword evidence="1" id="KW-0143">Chaperone</keyword>
<dbReference type="GO" id="GO:0005743">
    <property type="term" value="C:mitochondrial inner membrane"/>
    <property type="evidence" value="ECO:0007669"/>
    <property type="project" value="UniProtKB-SubCell"/>
</dbReference>
<keyword evidence="1" id="KW-0813">Transport</keyword>
<gene>
    <name evidence="3" type="primary">TIMM13</name>
</gene>
<dbReference type="SUPFAM" id="SSF144122">
    <property type="entry name" value="Tim10-like"/>
    <property type="match status" value="2"/>
</dbReference>
<evidence type="ECO:0000313" key="4">
    <source>
        <dbReference type="Proteomes" id="UP000694557"/>
    </source>
</evidence>
<comment type="domain">
    <text evidence="1">The twin CX3C motif contains 4 conserved Cys residues that form 2 disulfide bonds in the mitochondrial intermembrane space.</text>
</comment>
<dbReference type="Gene3D" id="1.10.287.810">
    <property type="entry name" value="Mitochondrial import inner membrane translocase subunit tim13 like domains"/>
    <property type="match status" value="2"/>
</dbReference>
<keyword evidence="4" id="KW-1185">Reference proteome</keyword>
<evidence type="ECO:0000259" key="2">
    <source>
        <dbReference type="Pfam" id="PF02953"/>
    </source>
</evidence>
<dbReference type="Ensembl" id="ENSOKIT00005037802.1">
    <property type="protein sequence ID" value="ENSOKIP00005035770.1"/>
    <property type="gene ID" value="ENSOKIG00005015341.1"/>
</dbReference>
<feature type="domain" description="Tim10-like" evidence="2">
    <location>
        <begin position="25"/>
        <end position="64"/>
    </location>
</feature>
<dbReference type="Pfam" id="PF02953">
    <property type="entry name" value="zf-Tim10_DDP"/>
    <property type="match status" value="2"/>
</dbReference>
<organism evidence="3 4">
    <name type="scientific">Oncorhynchus kisutch</name>
    <name type="common">Coho salmon</name>
    <name type="synonym">Salmo kisutch</name>
    <dbReference type="NCBI Taxonomy" id="8019"/>
    <lineage>
        <taxon>Eukaryota</taxon>
        <taxon>Metazoa</taxon>
        <taxon>Chordata</taxon>
        <taxon>Craniata</taxon>
        <taxon>Vertebrata</taxon>
        <taxon>Euteleostomi</taxon>
        <taxon>Actinopterygii</taxon>
        <taxon>Neopterygii</taxon>
        <taxon>Teleostei</taxon>
        <taxon>Protacanthopterygii</taxon>
        <taxon>Salmoniformes</taxon>
        <taxon>Salmonidae</taxon>
        <taxon>Salmoninae</taxon>
        <taxon>Oncorhynchus</taxon>
    </lineage>
</organism>
<sequence length="146" mass="16768">MDGFGSDFSSGAGSGKMDTGTIMEQVKVQIAVANAQELLQRMTDKCFKKCIGKPGGTLDNSEQVTVMPVYFICRLMGWYMKCNFKPQIRCTFEHANVMLWDWVMLTDIFVCLLQKCIAMCMDRYMDAWNTVSRAYNSRLQRERARI</sequence>
<reference evidence="3" key="2">
    <citation type="submission" date="2025-09" db="UniProtKB">
        <authorList>
            <consortium name="Ensembl"/>
        </authorList>
    </citation>
    <scope>IDENTIFICATION</scope>
</reference>
<dbReference type="GeneTree" id="ENSGT00390000014000"/>
<evidence type="ECO:0000256" key="1">
    <source>
        <dbReference type="RuleBase" id="RU367043"/>
    </source>
</evidence>
<keyword evidence="1" id="KW-1015">Disulfide bond</keyword>
<protein>
    <recommendedName>
        <fullName evidence="1">Mitochondrial import inner membrane translocase subunit</fullName>
    </recommendedName>
</protein>
<accession>A0A8C7G287</accession>
<feature type="domain" description="Tim10-like" evidence="2">
    <location>
        <begin position="114"/>
        <end position="136"/>
    </location>
</feature>
<keyword evidence="1" id="KW-0653">Protein transport</keyword>
<comment type="subunit">
    <text evidence="1">Heterohexamer.</text>
</comment>
<comment type="subcellular location">
    <subcellularLocation>
        <location evidence="1">Mitochondrion inner membrane</location>
        <topology evidence="1">Peripheral membrane protein</topology>
        <orientation evidence="1">Intermembrane side</orientation>
    </subcellularLocation>
</comment>
<keyword evidence="1" id="KW-0999">Mitochondrion inner membrane</keyword>
<reference evidence="3" key="1">
    <citation type="submission" date="2025-08" db="UniProtKB">
        <authorList>
            <consortium name="Ensembl"/>
        </authorList>
    </citation>
    <scope>IDENTIFICATION</scope>
</reference>
<dbReference type="GO" id="GO:0015031">
    <property type="term" value="P:protein transport"/>
    <property type="evidence" value="ECO:0007669"/>
    <property type="project" value="UniProtKB-KW"/>
</dbReference>
<name>A0A8C7G287_ONCKI</name>
<dbReference type="AlphaFoldDB" id="A0A8C7G287"/>
<dbReference type="InterPro" id="IPR004217">
    <property type="entry name" value="Tim10-like"/>
</dbReference>
<comment type="similarity">
    <text evidence="1">Belongs to the small Tim family.</text>
</comment>
<proteinExistence type="inferred from homology"/>